<protein>
    <recommendedName>
        <fullName evidence="3">DUF29 domain-containing protein</fullName>
    </recommendedName>
</protein>
<evidence type="ECO:0000313" key="2">
    <source>
        <dbReference type="Proteomes" id="UP000287247"/>
    </source>
</evidence>
<dbReference type="Pfam" id="PF01724">
    <property type="entry name" value="DUF29"/>
    <property type="match status" value="1"/>
</dbReference>
<dbReference type="PANTHER" id="PTHR34235">
    <property type="entry name" value="SLR1203 PROTEIN-RELATED"/>
    <property type="match status" value="1"/>
</dbReference>
<evidence type="ECO:0000313" key="1">
    <source>
        <dbReference type="EMBL" id="GBF79510.1"/>
    </source>
</evidence>
<sequence>MASHTPIDIIMTNLYEVDFFEWTKIQARALQEHNTEALDWDHLKEEIEDLGNEKLNAVNSFLKRLIEHRLKLDYSQEIYPRNHWLKEVDNFQDEIEDRLTQAILNKLDISKQYERARRFFLREYKLDIPQKCPYTFEELMTRYPLNND</sequence>
<dbReference type="EMBL" id="BDQK01000003">
    <property type="protein sequence ID" value="GBF79510.1"/>
    <property type="molecule type" value="Genomic_DNA"/>
</dbReference>
<evidence type="ECO:0008006" key="3">
    <source>
        <dbReference type="Google" id="ProtNLM"/>
    </source>
</evidence>
<proteinExistence type="predicted"/>
<keyword evidence="2" id="KW-1185">Reference proteome</keyword>
<dbReference type="Proteomes" id="UP000287247">
    <property type="component" value="Unassembled WGS sequence"/>
</dbReference>
<dbReference type="AlphaFoldDB" id="A0A401IEB6"/>
<accession>A0A401IEB6</accession>
<dbReference type="InterPro" id="IPR002636">
    <property type="entry name" value="DUF29"/>
</dbReference>
<organism evidence="1 2">
    <name type="scientific">Aphanothece sacrum FPU1</name>
    <dbReference type="NCBI Taxonomy" id="1920663"/>
    <lineage>
        <taxon>Bacteria</taxon>
        <taxon>Bacillati</taxon>
        <taxon>Cyanobacteriota</taxon>
        <taxon>Cyanophyceae</taxon>
        <taxon>Oscillatoriophycideae</taxon>
        <taxon>Chroococcales</taxon>
        <taxon>Aphanothecaceae</taxon>
        <taxon>Aphanothece</taxon>
    </lineage>
</organism>
<name>A0A401IEB6_APHSA</name>
<dbReference type="PANTHER" id="PTHR34235:SF3">
    <property type="entry name" value="SLR1203 PROTEIN"/>
    <property type="match status" value="1"/>
</dbReference>
<comment type="caution">
    <text evidence="1">The sequence shown here is derived from an EMBL/GenBank/DDBJ whole genome shotgun (WGS) entry which is preliminary data.</text>
</comment>
<dbReference type="Gene3D" id="1.20.1220.20">
    <property type="entry name" value="Uncharcterised protein PF01724"/>
    <property type="match status" value="1"/>
</dbReference>
<reference evidence="2" key="1">
    <citation type="submission" date="2017-05" db="EMBL/GenBank/DDBJ databases">
        <title>Physiological properties and genetic analysis related to exopolysaccharide production of fresh-water unicellular cyanobacterium Aphanothece sacrum, Suizenji Nori, that has been cultured as a food source in Japan.</title>
        <authorList>
            <person name="Kanesaki Y."/>
            <person name="Yoshikawa S."/>
            <person name="Ohki K."/>
        </authorList>
    </citation>
    <scope>NUCLEOTIDE SEQUENCE [LARGE SCALE GENOMIC DNA]</scope>
    <source>
        <strain evidence="2">FPU1</strain>
    </source>
</reference>
<gene>
    <name evidence="1" type="ORF">AsFPU1_0906</name>
</gene>